<organism evidence="1 2">
    <name type="scientific">Mytilus coruscus</name>
    <name type="common">Sea mussel</name>
    <dbReference type="NCBI Taxonomy" id="42192"/>
    <lineage>
        <taxon>Eukaryota</taxon>
        <taxon>Metazoa</taxon>
        <taxon>Spiralia</taxon>
        <taxon>Lophotrochozoa</taxon>
        <taxon>Mollusca</taxon>
        <taxon>Bivalvia</taxon>
        <taxon>Autobranchia</taxon>
        <taxon>Pteriomorphia</taxon>
        <taxon>Mytilida</taxon>
        <taxon>Mytiloidea</taxon>
        <taxon>Mytilidae</taxon>
        <taxon>Mytilinae</taxon>
        <taxon>Mytilus</taxon>
    </lineage>
</organism>
<dbReference type="AlphaFoldDB" id="A0A6J8DRP5"/>
<protein>
    <submittedName>
        <fullName evidence="1">Uncharacterized protein</fullName>
    </submittedName>
</protein>
<reference evidence="1 2" key="1">
    <citation type="submission" date="2020-06" db="EMBL/GenBank/DDBJ databases">
        <authorList>
            <person name="Li R."/>
            <person name="Bekaert M."/>
        </authorList>
    </citation>
    <scope>NUCLEOTIDE SEQUENCE [LARGE SCALE GENOMIC DNA]</scope>
    <source>
        <strain evidence="2">wild</strain>
    </source>
</reference>
<proteinExistence type="predicted"/>
<evidence type="ECO:0000313" key="2">
    <source>
        <dbReference type="Proteomes" id="UP000507470"/>
    </source>
</evidence>
<dbReference type="Proteomes" id="UP000507470">
    <property type="component" value="Unassembled WGS sequence"/>
</dbReference>
<accession>A0A6J8DRP5</accession>
<dbReference type="SUPFAM" id="SSF50978">
    <property type="entry name" value="WD40 repeat-like"/>
    <property type="match status" value="1"/>
</dbReference>
<sequence length="223" mass="25117">MLIKQIEQDLSKEEEFTQSCVDGDKVNSRVITYNIDESVNTIKKSVQRFGEIILETKFSQTKKKRKKKQQAQMFVPKSDNKTIDNITAMLQQQIQTKSQNVKGCCILPNRSMAFTCFDKGEVIVIGNDCEKNFEVNLEGASDLAYLKGDNSIAVSSTSQNLISVIDIQEMGTKSVIQLDSVACGLVERHGSLMYCTSDGIRVIDITVENVYDRNYKAFKIPIY</sequence>
<keyword evidence="2" id="KW-1185">Reference proteome</keyword>
<dbReference type="InterPro" id="IPR036322">
    <property type="entry name" value="WD40_repeat_dom_sf"/>
</dbReference>
<gene>
    <name evidence="1" type="ORF">MCOR_43502</name>
</gene>
<evidence type="ECO:0000313" key="1">
    <source>
        <dbReference type="EMBL" id="CAC5410302.1"/>
    </source>
</evidence>
<dbReference type="EMBL" id="CACVKT020007764">
    <property type="protein sequence ID" value="CAC5410302.1"/>
    <property type="molecule type" value="Genomic_DNA"/>
</dbReference>
<name>A0A6J8DRP5_MYTCO</name>